<proteinExistence type="predicted"/>
<evidence type="ECO:0000256" key="2">
    <source>
        <dbReference type="ARBA" id="ARBA00022737"/>
    </source>
</evidence>
<comment type="caution">
    <text evidence="4">The sequence shown here is derived from an EMBL/GenBank/DDBJ whole genome shotgun (WGS) entry which is preliminary data.</text>
</comment>
<dbReference type="Pfam" id="PF02494">
    <property type="entry name" value="HYR"/>
    <property type="match status" value="1"/>
</dbReference>
<dbReference type="Gene3D" id="3.20.20.80">
    <property type="entry name" value="Glycosidases"/>
    <property type="match status" value="1"/>
</dbReference>
<accession>A0ABM9CRG8</accession>
<dbReference type="PROSITE" id="PS50825">
    <property type="entry name" value="HYR"/>
    <property type="match status" value="1"/>
</dbReference>
<dbReference type="PANTHER" id="PTHR45982:SF1">
    <property type="entry name" value="REGULATOR OF CHROMOSOME CONDENSATION"/>
    <property type="match status" value="1"/>
</dbReference>
<dbReference type="Gene3D" id="2.130.10.30">
    <property type="entry name" value="Regulator of chromosome condensation 1/beta-lactamase-inhibitor protein II"/>
    <property type="match status" value="4"/>
</dbReference>
<evidence type="ECO:0000259" key="3">
    <source>
        <dbReference type="PROSITE" id="PS50825"/>
    </source>
</evidence>
<dbReference type="InterPro" id="IPR003410">
    <property type="entry name" value="HYR_dom"/>
</dbReference>
<name>A0ABM9CRG8_9BACL</name>
<dbReference type="Gene3D" id="2.60.40.1220">
    <property type="match status" value="2"/>
</dbReference>
<dbReference type="SUPFAM" id="SSF50985">
    <property type="entry name" value="RCC1/BLIP-II"/>
    <property type="match status" value="2"/>
</dbReference>
<feature type="domain" description="HYR" evidence="3">
    <location>
        <begin position="1821"/>
        <end position="1901"/>
    </location>
</feature>
<keyword evidence="5" id="KW-1185">Reference proteome</keyword>
<reference evidence="4" key="1">
    <citation type="submission" date="2022-01" db="EMBL/GenBank/DDBJ databases">
        <authorList>
            <person name="Criscuolo A."/>
        </authorList>
    </citation>
    <scope>NUCLEOTIDE SEQUENCE</scope>
    <source>
        <strain evidence="4">CIP111891</strain>
    </source>
</reference>
<dbReference type="InterPro" id="IPR051553">
    <property type="entry name" value="Ran_GTPase-activating"/>
</dbReference>
<evidence type="ECO:0000256" key="1">
    <source>
        <dbReference type="ARBA" id="ARBA00022729"/>
    </source>
</evidence>
<keyword evidence="1" id="KW-0732">Signal</keyword>
<dbReference type="RefSeq" id="WP_236291300.1">
    <property type="nucleotide sequence ID" value="NZ_CAKMMW010000020.1"/>
</dbReference>
<dbReference type="InterPro" id="IPR017853">
    <property type="entry name" value="GH"/>
</dbReference>
<evidence type="ECO:0000313" key="4">
    <source>
        <dbReference type="EMBL" id="CAH1221455.1"/>
    </source>
</evidence>
<dbReference type="EMBL" id="CAKMMW010000020">
    <property type="protein sequence ID" value="CAH1221455.1"/>
    <property type="molecule type" value="Genomic_DNA"/>
</dbReference>
<evidence type="ECO:0000313" key="5">
    <source>
        <dbReference type="Proteomes" id="UP000838821"/>
    </source>
</evidence>
<protein>
    <recommendedName>
        <fullName evidence="3">HYR domain-containing protein</fullName>
    </recommendedName>
</protein>
<dbReference type="InterPro" id="IPR009091">
    <property type="entry name" value="RCC1/BLIP-II"/>
</dbReference>
<dbReference type="PANTHER" id="PTHR45982">
    <property type="entry name" value="REGULATOR OF CHROMOSOME CONDENSATION"/>
    <property type="match status" value="1"/>
</dbReference>
<dbReference type="InterPro" id="IPR014755">
    <property type="entry name" value="Cu-Rt/internalin_Ig-like"/>
</dbReference>
<dbReference type="InterPro" id="IPR032812">
    <property type="entry name" value="SbsA_Ig"/>
</dbReference>
<gene>
    <name evidence="4" type="ORF">PAECIP111891_05187</name>
</gene>
<sequence>MRKGFTRKAISIILAIAIVMTLVIPVSAHPSISNEDGITKHIQQVGMNTSNSSATFGSTSLLVDGGVYMLGGNGNGQLGNGTTGGSSTVFTNVLNNAGTPITGIMRIYQNSGTMYAWSQSDGKLYGWGRAYGGKLGILGGTGSTVTDVTYATELKFYGNKTLSELGINFDGSHEQTLGGIAGSDGAKPSTLLAIATDGKVYSWGSSGSSNLASYDFRLGRDISVDQAVYAMNGMLSSVLPTQVFFNTENPNERAIAVAGTDETPGVNYILSETGVLYGFGKGLSTSANAIFVKVEHPDKTAGRKFVKMSVSSSGIVILLDDQGYIYTVFNTGSANHVYSAVASFATRPSAVYGNGTTGGINGNAASGITFKNVYAIGPTNNHVMFAIAHDGTVYEWGSSTNGGAPHGVRFGDGTAASKDVVTAVKNDYLKDVEYMSMFRTTGAAVKGNVIYTWGYNAGVDQLGNGSGIGQTASQGTPKPINEAALVHIPALAAHVNDELPLTVSYLPAISSTGVALTATPSITFNKILYLAGGSSIADTVKVYKGTNNSGTLLNPSIFTVTNTGKVLTVTFANALEEETDYYIEIQGGTLKDFKGTAVPTQGATFKTIGQLKATPTPADHATVVSNSVKPTITFSKAVTSVGRLDASVELHQGSAAGTLVPSTATFENQNTVVRISPGSSLSSNTDYYIVLKANAFTDQTNVMYPTTDTAFKFTTGISSSIIKQAVTFSGSDSDGNATALLTTDGNVYVNGNNINGIYANGSLTMPGGGLTGVFRPAYTSEGVELSSIDKIYTSQGNLLYAWDDENNKLYAWGKNGFERSGVLNSALSVQWATQSTFHETPIYFAGGRHSLTANVGSTYVIDKDGAVWSWGQASAANASNESTGWTNDYRLGRDLTGINVSGGILRPVWEAQSANGIKYLDAGKAWYSAKPDKILFTSDPNEKAIEVVGAGTNAAIILTNFGNLYAFGGTTAGQFSSNTSNRFAKVVHPVSGRKFVAISASVNGTAIMLDDIGQVYSLFGATFSNNSTALAPQKPIAIYNATNGIPNAENIIFDDILAFGSGATVTYMVKTSSGKVYVWGSNQNANLGLGIADTASSVQFATENTALQGVEGFYGLNGTAIAWKGDVLYTWGFNPYNTLANGTIASDFSLTPLPITKPYLANIPGLQAVAPDGDSPAAPDSALDGTNANFVYKPSLSQGNNNNILVQDFMGWGGQYNHQLFSDLNRTVYDVTDANLENLKDKLINLNPKYTRIFYDPDPQRAIPYVNTAAGGSSAYTSLYGDLNFESLEKTLQLAMDTHSSVNLTYWHPADEVNGQIVASGSLDWDIRSGMARWAKNLKTLIVDKGYTNIKALTIYNEPNDDTPIAMDKYVQVYRALDTALKNEGIRESVKIVGGDLLTGNQTAWFKLMGDNLNDAVDEYSVHRYWFDGSTRYNMLLSVQASLNALPENERKPVQITEFGPNKGYMNPSYSGSTANLIKYAYETSGFNIMSASLGFDGTSKWDIYHAKYDGDIQDHSMIMDARNGYALRPEYWAFLLQSMAAETGWNNVKVRAGTGDGGSNNKIVAELESPNGSEQSFFLLNQSTTAATDISVEGLDTSKTYYVYMWNENGDGKITEKGVLGSSGTASAQSSNASGGVYKVSGIKGNSFAVLTTRQLDPTRWADVWQYDDTPDVFITPSNNTTDVSVLSDVEIGFNVEYLNRAGIGDINKIDPSITPQFLEGTNFTGIVKVYKGTNNSGTALEEGTEFIVKFKTGVGYTYKDKKLVVNFPNGLEPNTDYYVEVQPNVLRHVRPNPTSIPYSFINTVPVGSTFKTESLTPVVDTSPPILSLPGNMTAEATYPSGAAVSFTATATDNPDVSIPVSCTWSPGSTFPLGITTVNCSAQDYAGNVIRGSFTITVNGNLISSKDSYLRQGSPNTNEGGNPNLRIQASGNNRVLVGFDGTNQISAVGLKSATLVLTIMDNSDNWGRNDIRSVDAHRLLVNWTEGNGSNDEVKQLVRGTDSGVTWNSSSDTDISNQNDDGSKWDILNPGKVSKQGGKYADATAAGFSHYNGLSGKVTWDVMEDIRAGADFGWLIKKTDESASGKVIYYSREYAIDHNNLDLAPRLILEYGP</sequence>
<dbReference type="SUPFAM" id="SSF51445">
    <property type="entry name" value="(Trans)glycosidases"/>
    <property type="match status" value="1"/>
</dbReference>
<keyword evidence="2" id="KW-0677">Repeat</keyword>
<organism evidence="4 5">
    <name type="scientific">Paenibacillus allorhizoplanae</name>
    <dbReference type="NCBI Taxonomy" id="2905648"/>
    <lineage>
        <taxon>Bacteria</taxon>
        <taxon>Bacillati</taxon>
        <taxon>Bacillota</taxon>
        <taxon>Bacilli</taxon>
        <taxon>Bacillales</taxon>
        <taxon>Paenibacillaceae</taxon>
        <taxon>Paenibacillus</taxon>
    </lineage>
</organism>
<dbReference type="Proteomes" id="UP000838821">
    <property type="component" value="Unassembled WGS sequence"/>
</dbReference>
<dbReference type="Pfam" id="PF13205">
    <property type="entry name" value="Big_5"/>
    <property type="match status" value="2"/>
</dbReference>